<reference evidence="2" key="1">
    <citation type="submission" date="2023-02" db="EMBL/GenBank/DDBJ databases">
        <title>tmexCD-toprJ-like cluster.</title>
        <authorList>
            <person name="Gao X."/>
            <person name="Wang C."/>
            <person name="Liu J."/>
        </authorList>
    </citation>
    <scope>NUCLEOTIDE SEQUENCE</scope>
    <source>
        <strain evidence="2">GDW21C697WI</strain>
    </source>
</reference>
<evidence type="ECO:0000313" key="2">
    <source>
        <dbReference type="EMBL" id="WEA21981.1"/>
    </source>
</evidence>
<evidence type="ECO:0000313" key="3">
    <source>
        <dbReference type="Proteomes" id="UP001217631"/>
    </source>
</evidence>
<organism evidence="2 3">
    <name type="scientific">Pseudomonas juntendi</name>
    <dbReference type="NCBI Taxonomy" id="2666183"/>
    <lineage>
        <taxon>Bacteria</taxon>
        <taxon>Pseudomonadati</taxon>
        <taxon>Pseudomonadota</taxon>
        <taxon>Gammaproteobacteria</taxon>
        <taxon>Pseudomonadales</taxon>
        <taxon>Pseudomonadaceae</taxon>
        <taxon>Pseudomonas</taxon>
    </lineage>
</organism>
<dbReference type="Proteomes" id="UP001217631">
    <property type="component" value="Chromosome"/>
</dbReference>
<feature type="region of interest" description="Disordered" evidence="1">
    <location>
        <begin position="83"/>
        <end position="102"/>
    </location>
</feature>
<sequence>MPPPFVFPSPDNMSINDPHLFVHRTKVIGLFNQAKGMQRVRMSSEIETWFDQTARSMSWVDVRFSSDGCTLTCSLIHEREARSQQNTGNVVSLEQQARRFGK</sequence>
<dbReference type="EMBL" id="CP118677">
    <property type="protein sequence ID" value="WEA21981.1"/>
    <property type="molecule type" value="Genomic_DNA"/>
</dbReference>
<dbReference type="AlphaFoldDB" id="A0AAJ5S6H0"/>
<accession>A0AAJ5S6H0</accession>
<protein>
    <submittedName>
        <fullName evidence="2">Uncharacterized protein</fullName>
    </submittedName>
</protein>
<feature type="compositionally biased region" description="Polar residues" evidence="1">
    <location>
        <begin position="83"/>
        <end position="95"/>
    </location>
</feature>
<gene>
    <name evidence="2" type="ORF">PWA60_07215</name>
</gene>
<dbReference type="RefSeq" id="WP_275000244.1">
    <property type="nucleotide sequence ID" value="NZ_CP118677.1"/>
</dbReference>
<proteinExistence type="predicted"/>
<name>A0AAJ5S6H0_9PSED</name>
<evidence type="ECO:0000256" key="1">
    <source>
        <dbReference type="SAM" id="MobiDB-lite"/>
    </source>
</evidence>